<dbReference type="SUPFAM" id="SSF53474">
    <property type="entry name" value="alpha/beta-Hydrolases"/>
    <property type="match status" value="1"/>
</dbReference>
<evidence type="ECO:0000313" key="2">
    <source>
        <dbReference type="EMBL" id="RZB76109.1"/>
    </source>
</evidence>
<reference evidence="2 3" key="1">
    <citation type="submission" date="2018-09" db="EMBL/GenBank/DDBJ databases">
        <title>A high-quality reference genome of wild soybean provides a powerful tool to mine soybean genomes.</title>
        <authorList>
            <person name="Xie M."/>
            <person name="Chung C.Y.L."/>
            <person name="Li M.-W."/>
            <person name="Wong F.-L."/>
            <person name="Chan T.-F."/>
            <person name="Lam H.-M."/>
        </authorList>
    </citation>
    <scope>NUCLEOTIDE SEQUENCE [LARGE SCALE GENOMIC DNA]</scope>
    <source>
        <strain evidence="3">cv. W05</strain>
        <tissue evidence="2">Hypocotyl of etiolated seedlings</tissue>
    </source>
</reference>
<sequence>MKEILTLASKPCYPETSQSCVVVVSPLFCHVAPPLSCSCVIVNVEGVNTDSRFRLSHTATSKFFFESQSSKNDHVVIWMTREPGCNSELTLFYENGHFKLTKNFFLVWNDYGWDKASNLIFVYQPIIGTRFTYTYNESDIRHDEEGVSSDLYDSLQSLQQDNLFDYGLFLLHSIELFLDEAPFNFNPFKLTKLSNFDDIVLNEELMHIMANPNFQQVAQVSPQSFSLTYITRGCETKICHDQETLYNQSTTRLSHF</sequence>
<name>A0A445HR25_GLYSO</name>
<proteinExistence type="inferred from homology"/>
<gene>
    <name evidence="2" type="ORF">D0Y65_034559</name>
</gene>
<dbReference type="EMBL" id="QZWG01000012">
    <property type="protein sequence ID" value="RZB76109.1"/>
    <property type="molecule type" value="Genomic_DNA"/>
</dbReference>
<keyword evidence="3" id="KW-1185">Reference proteome</keyword>
<keyword evidence="2" id="KW-0645">Protease</keyword>
<protein>
    <submittedName>
        <fullName evidence="2">Serine carboxypeptidase-like 48</fullName>
    </submittedName>
</protein>
<dbReference type="Pfam" id="PF00450">
    <property type="entry name" value="Peptidase_S10"/>
    <property type="match status" value="1"/>
</dbReference>
<dbReference type="Gene3D" id="3.40.50.1820">
    <property type="entry name" value="alpha/beta hydrolase"/>
    <property type="match status" value="1"/>
</dbReference>
<accession>A0A445HR25</accession>
<dbReference type="InterPro" id="IPR029058">
    <property type="entry name" value="AB_hydrolase_fold"/>
</dbReference>
<evidence type="ECO:0000256" key="1">
    <source>
        <dbReference type="ARBA" id="ARBA00009431"/>
    </source>
</evidence>
<dbReference type="PANTHER" id="PTHR47764:SF12">
    <property type="entry name" value="ULP1 PROTEASE FAMILY, CARBOXY-TERMINAL DOMAIN PROTEIN"/>
    <property type="match status" value="1"/>
</dbReference>
<organism evidence="2 3">
    <name type="scientific">Glycine soja</name>
    <name type="common">Wild soybean</name>
    <dbReference type="NCBI Taxonomy" id="3848"/>
    <lineage>
        <taxon>Eukaryota</taxon>
        <taxon>Viridiplantae</taxon>
        <taxon>Streptophyta</taxon>
        <taxon>Embryophyta</taxon>
        <taxon>Tracheophyta</taxon>
        <taxon>Spermatophyta</taxon>
        <taxon>Magnoliopsida</taxon>
        <taxon>eudicotyledons</taxon>
        <taxon>Gunneridae</taxon>
        <taxon>Pentapetalae</taxon>
        <taxon>rosids</taxon>
        <taxon>fabids</taxon>
        <taxon>Fabales</taxon>
        <taxon>Fabaceae</taxon>
        <taxon>Papilionoideae</taxon>
        <taxon>50 kb inversion clade</taxon>
        <taxon>NPAAA clade</taxon>
        <taxon>indigoferoid/millettioid clade</taxon>
        <taxon>Phaseoleae</taxon>
        <taxon>Glycine</taxon>
        <taxon>Glycine subgen. Soja</taxon>
    </lineage>
</organism>
<comment type="similarity">
    <text evidence="1">Belongs to the peptidase S10 family.</text>
</comment>
<keyword evidence="2" id="KW-0378">Hydrolase</keyword>
<dbReference type="InterPro" id="IPR001563">
    <property type="entry name" value="Peptidase_S10"/>
</dbReference>
<comment type="caution">
    <text evidence="2">The sequence shown here is derived from an EMBL/GenBank/DDBJ whole genome shotgun (WGS) entry which is preliminary data.</text>
</comment>
<dbReference type="Proteomes" id="UP000289340">
    <property type="component" value="Chromosome 12"/>
</dbReference>
<dbReference type="GO" id="GO:0006508">
    <property type="term" value="P:proteolysis"/>
    <property type="evidence" value="ECO:0007669"/>
    <property type="project" value="InterPro"/>
</dbReference>
<dbReference type="PANTHER" id="PTHR47764">
    <property type="entry name" value="UBIQUITIN-LIKE-SPECIFIC PROTEASE 2B-RELATED"/>
    <property type="match status" value="1"/>
</dbReference>
<dbReference type="AlphaFoldDB" id="A0A445HR25"/>
<evidence type="ECO:0000313" key="3">
    <source>
        <dbReference type="Proteomes" id="UP000289340"/>
    </source>
</evidence>
<dbReference type="GO" id="GO:0004185">
    <property type="term" value="F:serine-type carboxypeptidase activity"/>
    <property type="evidence" value="ECO:0007669"/>
    <property type="project" value="InterPro"/>
</dbReference>
<keyword evidence="2" id="KW-0121">Carboxypeptidase</keyword>